<dbReference type="InterPro" id="IPR051200">
    <property type="entry name" value="Host-pathogen_enzymatic-act"/>
</dbReference>
<evidence type="ECO:0000313" key="5">
    <source>
        <dbReference type="EMBL" id="RKS80675.1"/>
    </source>
</evidence>
<sequence>MRLRRLVPLVAAVALPAAAIVPFAVQGGAADAGTGPGVLTGADLARLGAPSTGVPGPDSPGSFDATLPNGRRVTPAGVSVQTGQFPLNSVLTPDGRFLLTSNDDERNTPARTGTAVDPADTKNGAGTALSSYAVSITDTATMEVVASLPAPKRLAPPNPSVASNGRVNSDAANGLFLGLAVLPAQGGGYTVYASGGVSDVLYEYAVAADGTVAHPLDPVQIPMPVPTDKTQATYGMAAPGWLTVSADRKTLYVVNNNGNSVTPVSLATDTPGTPVPVGYFPYAAQQVGSKLFVSNWGVTTRTFADGVGTTDPATGTVTHTYSPHVGGGATNRYANPDTSPTKSSSLSVLSLGGGLSAASTISLARPIDGLNIVGGTHPSALAYAARGSHRALFVADANEDAIAVVDPASEKVLRRVLLDEPVHLGNLGYTDGESPGTYGLTPDALAVSPDQKTLYVAEAGLNSVAVYSLGNNPQHPHYRGRIPTGWYPTGVTVSPDGSSLYVTNSKGAGSPYGYQGTYTAPGVYTDPDVNWSWGSVQKVALRGLDLEASTARVIANTVVKKTYDKKKLATLQAGIKHVVFILRENKSYDTYFGDDAVLNARGANGSPAHAQYGPYVPNTRKIAEQFVVGDNNHADSEESNEGHQFALTGTSNDYSQKTVLTRFQRPLTNIKNQDPEDYPLQGYIYNAMARNGKSYRDYGDNLRISGFDDGSSPDFCSDDPKPGCDNATYASIADTTSPTVGLGGTYSETLPALKVLAGHLDEKYPSWNLRISDQRRATEFISDFGKLVDAGTAPEFTSLWLPDDHTGGCAAPGLTPCTPTAEVSDNDLAVGRVVDYLSHSAIWKDTAVFITQDDAQGSPDHVYAHRTYTTVVSPWAKRGAVVHTLGSTVSVPKTIEELLDLPAMSYGDLLANDLLDYFTTTPDYTPFTAVPASPAATAKVPAEVSRIWKLAAPLGQGSYDSGTQQIGALTNLYFQSLELSKHKSTMARGAYAEEQARIYAAARASAPGR</sequence>
<dbReference type="SUPFAM" id="SSF53649">
    <property type="entry name" value="Alkaline phosphatase-like"/>
    <property type="match status" value="1"/>
</dbReference>
<dbReference type="RefSeq" id="WP_147431824.1">
    <property type="nucleotide sequence ID" value="NZ_RBWV01000002.1"/>
</dbReference>
<organism evidence="5 6">
    <name type="scientific">Motilibacter peucedani</name>
    <dbReference type="NCBI Taxonomy" id="598650"/>
    <lineage>
        <taxon>Bacteria</taxon>
        <taxon>Bacillati</taxon>
        <taxon>Actinomycetota</taxon>
        <taxon>Actinomycetes</taxon>
        <taxon>Motilibacterales</taxon>
        <taxon>Motilibacteraceae</taxon>
        <taxon>Motilibacter</taxon>
    </lineage>
</organism>
<dbReference type="Gene3D" id="2.130.10.10">
    <property type="entry name" value="YVTN repeat-like/Quinoprotein amine dehydrogenase"/>
    <property type="match status" value="2"/>
</dbReference>
<keyword evidence="4" id="KW-0732">Signal</keyword>
<dbReference type="InterPro" id="IPR017850">
    <property type="entry name" value="Alkaline_phosphatase_core_sf"/>
</dbReference>
<dbReference type="Pfam" id="PF04185">
    <property type="entry name" value="Phosphoesterase"/>
    <property type="match status" value="1"/>
</dbReference>
<comment type="caution">
    <text evidence="5">The sequence shown here is derived from an EMBL/GenBank/DDBJ whole genome shotgun (WGS) entry which is preliminary data.</text>
</comment>
<evidence type="ECO:0000313" key="6">
    <source>
        <dbReference type="Proteomes" id="UP000281955"/>
    </source>
</evidence>
<evidence type="ECO:0000256" key="3">
    <source>
        <dbReference type="SAM" id="MobiDB-lite"/>
    </source>
</evidence>
<keyword evidence="2" id="KW-0843">Virulence</keyword>
<dbReference type="SUPFAM" id="SSF50974">
    <property type="entry name" value="Nitrous oxide reductase, N-terminal domain"/>
    <property type="match status" value="2"/>
</dbReference>
<dbReference type="Pfam" id="PF10282">
    <property type="entry name" value="Lactonase"/>
    <property type="match status" value="1"/>
</dbReference>
<dbReference type="InterPro" id="IPR011045">
    <property type="entry name" value="N2O_reductase_N"/>
</dbReference>
<dbReference type="GO" id="GO:0003677">
    <property type="term" value="F:DNA binding"/>
    <property type="evidence" value="ECO:0007669"/>
    <property type="project" value="UniProtKB-KW"/>
</dbReference>
<reference evidence="5 6" key="1">
    <citation type="submission" date="2018-10" db="EMBL/GenBank/DDBJ databases">
        <title>Genomic Encyclopedia of Archaeal and Bacterial Type Strains, Phase II (KMG-II): from individual species to whole genera.</title>
        <authorList>
            <person name="Goeker M."/>
        </authorList>
    </citation>
    <scope>NUCLEOTIDE SEQUENCE [LARGE SCALE GENOMIC DNA]</scope>
    <source>
        <strain evidence="5 6">RP-AC37</strain>
    </source>
</reference>
<gene>
    <name evidence="5" type="ORF">CLV35_0141</name>
</gene>
<keyword evidence="5" id="KW-0238">DNA-binding</keyword>
<accession>A0A420XV08</accession>
<dbReference type="InterPro" id="IPR007312">
    <property type="entry name" value="Phosphoesterase"/>
</dbReference>
<dbReference type="Proteomes" id="UP000281955">
    <property type="component" value="Unassembled WGS sequence"/>
</dbReference>
<proteinExistence type="predicted"/>
<feature type="signal peptide" evidence="4">
    <location>
        <begin position="1"/>
        <end position="19"/>
    </location>
</feature>
<keyword evidence="1" id="KW-0378">Hydrolase</keyword>
<evidence type="ECO:0000256" key="2">
    <source>
        <dbReference type="ARBA" id="ARBA00023026"/>
    </source>
</evidence>
<dbReference type="InParanoid" id="A0A420XV08"/>
<protein>
    <submittedName>
        <fullName evidence="5">DNA-binding beta-propeller fold protein YncE</fullName>
    </submittedName>
</protein>
<name>A0A420XV08_9ACTN</name>
<keyword evidence="6" id="KW-1185">Reference proteome</keyword>
<dbReference type="GO" id="GO:0016788">
    <property type="term" value="F:hydrolase activity, acting on ester bonds"/>
    <property type="evidence" value="ECO:0007669"/>
    <property type="project" value="InterPro"/>
</dbReference>
<evidence type="ECO:0000256" key="1">
    <source>
        <dbReference type="ARBA" id="ARBA00022801"/>
    </source>
</evidence>
<dbReference type="EMBL" id="RBWV01000002">
    <property type="protein sequence ID" value="RKS80675.1"/>
    <property type="molecule type" value="Genomic_DNA"/>
</dbReference>
<dbReference type="InterPro" id="IPR019405">
    <property type="entry name" value="Lactonase_7-beta_prop"/>
</dbReference>
<dbReference type="InterPro" id="IPR015943">
    <property type="entry name" value="WD40/YVTN_repeat-like_dom_sf"/>
</dbReference>
<feature type="region of interest" description="Disordered" evidence="3">
    <location>
        <begin position="99"/>
        <end position="122"/>
    </location>
</feature>
<evidence type="ECO:0000256" key="4">
    <source>
        <dbReference type="SAM" id="SignalP"/>
    </source>
</evidence>
<dbReference type="PANTHER" id="PTHR47197">
    <property type="entry name" value="PROTEIN NIRF"/>
    <property type="match status" value="1"/>
</dbReference>
<feature type="chain" id="PRO_5038917588" evidence="4">
    <location>
        <begin position="20"/>
        <end position="1009"/>
    </location>
</feature>
<dbReference type="OrthoDB" id="145213at2"/>
<dbReference type="Gene3D" id="3.40.720.10">
    <property type="entry name" value="Alkaline Phosphatase, subunit A"/>
    <property type="match status" value="2"/>
</dbReference>
<dbReference type="PANTHER" id="PTHR47197:SF3">
    <property type="entry name" value="DIHYDRO-HEME D1 DEHYDROGENASE"/>
    <property type="match status" value="1"/>
</dbReference>
<dbReference type="AlphaFoldDB" id="A0A420XV08"/>